<reference evidence="16" key="1">
    <citation type="journal article" date="2013" name="Science">
        <title>Gene transfer from bacteria and archaea facilitated evolution of an extremophilic eukaryote.</title>
        <authorList>
            <person name="Schonknecht G."/>
            <person name="Chen W.H."/>
            <person name="Ternes C.M."/>
            <person name="Barbier G.G."/>
            <person name="Shrestha R.P."/>
            <person name="Stanke M."/>
            <person name="Brautigam A."/>
            <person name="Baker B.J."/>
            <person name="Banfield J.F."/>
            <person name="Garavito R.M."/>
            <person name="Carr K."/>
            <person name="Wilkerson C."/>
            <person name="Rensing S.A."/>
            <person name="Gagneul D."/>
            <person name="Dickenson N.E."/>
            <person name="Oesterhelt C."/>
            <person name="Lercher M.J."/>
            <person name="Weber A.P."/>
        </authorList>
    </citation>
    <scope>NUCLEOTIDE SEQUENCE [LARGE SCALE GENOMIC DNA]</scope>
    <source>
        <strain evidence="16">074W</strain>
    </source>
</reference>
<evidence type="ECO:0000256" key="8">
    <source>
        <dbReference type="ARBA" id="ARBA00022737"/>
    </source>
</evidence>
<sequence>MKLWTHSRNLQLPISLPWVVDFVRVDMERLASDSEENKPKQSKALYSMTGNITSDNLSVVSPKKPQEGDSCVGTGRTSLKAEQCGALEGKVSTSPINSSMELANIKKESSRPTIEVNGTSSDEESVTDSEEMVEEKETEQNLTYLKKLSKNTLNNIREKLVEKQLHSSTLPAFNTQRDNFSTENVDIKTSSPFTLLKFFRSVLTVERYDENAEDKLLEEIEERLQSAKVLHTRGHSIRALECCKLARSNMERSKLFRSFFDRLIRKLVIYESDFDNAVPFFEFIDKLNLAEQLEQVNNMKRSRVLTYFKLERMSQEDSKGKDDSGLDRNSSSHTLDLLFPEREKRLHGEMHNVWKYLVECCFITGSCLYKLGSFSDAFEWFQLCHILDESNCKVLCGLSTTLREVAPDRITEALDYLRKAYEFDVSDPEVAQILASFLVDIGVRLKLAGLSKEAISYYQEALSVYPTFSQACYNLGVTFADLGKTDDALRYYTEAVQCNPHHAEAYCNAGVIYKEKGDLMTAIEKYKQSLESNPNFDLARNNLAIAYSDLGTVWKTKGDLSKSVYYYKKSLSLNPCYPDAHYNLGVAYSEARKFDRAVTHYELAIRFNPSHTESLNNLGVLYKEMGNLERAIASYKAALNINPQYFQTHNNLAVVYTIMGACDLAKEHLSMAIALNSSYAEAHNNLGVLLRDEGDIHGAIEHYEQCLRTDPRAEMTAQNRLHALNYADEYDVETIYHEHKKWGDRFLKRIQKEMEDAANSGNEVAKTLSERRVVDSIPRGPNYRLRIGYISPDFFTHSVSYFIEAPLYYHDSENMEIFIYSNVSKPDRKTARFKCFDSVKTHWREIVGESTLVVCQKILQDRIDILIELAGHTAGNRLDVMAAQPAPIQVTWIGYPNTTGLPTVDYRLTDNTVDPENTIQKFTENLWRLPKCFLCYTPSADAPPCSTQIPAVNNGYCITFGSFNVLAKTQANTIALWSKILHLVPKSRLLLKAKPFASSFARRRFEYVFEAVGITPDRLDLLPLLPETRNHLETYSLVDICLDPFPYAGTTTTCEALYMGVPVVSLSAAGQNHAHSVGETLLKSIGHSELVAHSEEEYVDIAVSLASDLDRLKRLRSSLRNDMLSSPLCDGVTFVKELESAYCQMWQAKGGILE</sequence>
<evidence type="ECO:0000256" key="4">
    <source>
        <dbReference type="ARBA" id="ARBA00011970"/>
    </source>
</evidence>
<dbReference type="KEGG" id="gsl:Gasu_44150"/>
<keyword evidence="9 12" id="KW-0802">TPR repeat</keyword>
<evidence type="ECO:0000256" key="7">
    <source>
        <dbReference type="ARBA" id="ARBA00022679"/>
    </source>
</evidence>
<feature type="repeat" description="TPR" evidence="12">
    <location>
        <begin position="578"/>
        <end position="611"/>
    </location>
</feature>
<evidence type="ECO:0000256" key="1">
    <source>
        <dbReference type="ARBA" id="ARBA00004123"/>
    </source>
</evidence>
<comment type="subcellular location">
    <subcellularLocation>
        <location evidence="1">Nucleus</location>
    </subcellularLocation>
</comment>
<dbReference type="Gene3D" id="3.40.50.11380">
    <property type="match status" value="1"/>
</dbReference>
<dbReference type="PROSITE" id="PS50005">
    <property type="entry name" value="TPR"/>
    <property type="match status" value="6"/>
</dbReference>
<dbReference type="Gene3D" id="1.25.40.10">
    <property type="entry name" value="Tetratricopeptide repeat domain"/>
    <property type="match status" value="4"/>
</dbReference>
<dbReference type="eggNOG" id="KOG4626">
    <property type="taxonomic scope" value="Eukaryota"/>
</dbReference>
<dbReference type="Pfam" id="PF13414">
    <property type="entry name" value="TPR_11"/>
    <property type="match status" value="2"/>
</dbReference>
<dbReference type="OMA" id="HNLEALW"/>
<keyword evidence="10" id="KW-0939">Gibberellin signaling pathway</keyword>
<dbReference type="InterPro" id="IPR019734">
    <property type="entry name" value="TPR_rpt"/>
</dbReference>
<feature type="repeat" description="TPR" evidence="12">
    <location>
        <begin position="544"/>
        <end position="577"/>
    </location>
</feature>
<feature type="repeat" description="TPR" evidence="12">
    <location>
        <begin position="469"/>
        <end position="502"/>
    </location>
</feature>
<evidence type="ECO:0000256" key="3">
    <source>
        <dbReference type="ARBA" id="ARBA00005386"/>
    </source>
</evidence>
<dbReference type="OrthoDB" id="9991317at2759"/>
<keyword evidence="8" id="KW-0677">Repeat</keyword>
<evidence type="ECO:0000259" key="14">
    <source>
        <dbReference type="Pfam" id="PF13844"/>
    </source>
</evidence>
<dbReference type="EC" id="2.4.1.255" evidence="4"/>
<evidence type="ECO:0000256" key="9">
    <source>
        <dbReference type="ARBA" id="ARBA00022803"/>
    </source>
</evidence>
<feature type="region of interest" description="Disordered" evidence="13">
    <location>
        <begin position="105"/>
        <end position="138"/>
    </location>
</feature>
<feature type="domain" description="O-GlcNAc transferase C-terminal" evidence="14">
    <location>
        <begin position="782"/>
        <end position="934"/>
    </location>
</feature>
<proteinExistence type="inferred from homology"/>
<accession>M2XWS2</accession>
<dbReference type="GeneID" id="17086944"/>
<dbReference type="SUPFAM" id="SSF81901">
    <property type="entry name" value="HCP-like"/>
    <property type="match status" value="1"/>
</dbReference>
<dbReference type="STRING" id="130081.M2XWS2"/>
<dbReference type="Pfam" id="PF13844">
    <property type="entry name" value="Glyco_transf_41"/>
    <property type="match status" value="2"/>
</dbReference>
<feature type="repeat" description="TPR" evidence="12">
    <location>
        <begin position="503"/>
        <end position="536"/>
    </location>
</feature>
<gene>
    <name evidence="15" type="ORF">Gasu_44150</name>
</gene>
<evidence type="ECO:0000256" key="6">
    <source>
        <dbReference type="ARBA" id="ARBA00022676"/>
    </source>
</evidence>
<dbReference type="PANTHER" id="PTHR44835:SF1">
    <property type="entry name" value="PROTEIN O-GLCNAC TRANSFERASE"/>
    <property type="match status" value="1"/>
</dbReference>
<evidence type="ECO:0000256" key="2">
    <source>
        <dbReference type="ARBA" id="ARBA00004922"/>
    </source>
</evidence>
<dbReference type="InterPro" id="IPR011990">
    <property type="entry name" value="TPR-like_helical_dom_sf"/>
</dbReference>
<evidence type="ECO:0000256" key="10">
    <source>
        <dbReference type="ARBA" id="ARBA00022941"/>
    </source>
</evidence>
<evidence type="ECO:0000256" key="12">
    <source>
        <dbReference type="PROSITE-ProRule" id="PRU00339"/>
    </source>
</evidence>
<dbReference type="InterPro" id="IPR013105">
    <property type="entry name" value="TPR_2"/>
</dbReference>
<dbReference type="InterPro" id="IPR029489">
    <property type="entry name" value="OGT/SEC/SPY_C"/>
</dbReference>
<feature type="repeat" description="TPR" evidence="12">
    <location>
        <begin position="680"/>
        <end position="713"/>
    </location>
</feature>
<dbReference type="Gene3D" id="3.40.50.2000">
    <property type="entry name" value="Glycogen Phosphorylase B"/>
    <property type="match status" value="1"/>
</dbReference>
<dbReference type="Pfam" id="PF07719">
    <property type="entry name" value="TPR_2"/>
    <property type="match status" value="1"/>
</dbReference>
<dbReference type="UniPathway" id="UPA00378"/>
<dbReference type="RefSeq" id="XP_005704598.1">
    <property type="nucleotide sequence ID" value="XM_005704541.1"/>
</dbReference>
<dbReference type="SMART" id="SM00671">
    <property type="entry name" value="SEL1"/>
    <property type="match status" value="5"/>
</dbReference>
<dbReference type="EMBL" id="KB454524">
    <property type="protein sequence ID" value="EME28078.1"/>
    <property type="molecule type" value="Genomic_DNA"/>
</dbReference>
<feature type="domain" description="O-GlcNAc transferase C-terminal" evidence="14">
    <location>
        <begin position="957"/>
        <end position="1137"/>
    </location>
</feature>
<evidence type="ECO:0000313" key="15">
    <source>
        <dbReference type="EMBL" id="EME28078.1"/>
    </source>
</evidence>
<dbReference type="InterPro" id="IPR006597">
    <property type="entry name" value="Sel1-like"/>
</dbReference>
<dbReference type="SMART" id="SM00028">
    <property type="entry name" value="TPR"/>
    <property type="match status" value="9"/>
</dbReference>
<evidence type="ECO:0000313" key="16">
    <source>
        <dbReference type="Proteomes" id="UP000030680"/>
    </source>
</evidence>
<feature type="compositionally biased region" description="Acidic residues" evidence="13">
    <location>
        <begin position="121"/>
        <end position="137"/>
    </location>
</feature>
<keyword evidence="16" id="KW-1185">Reference proteome</keyword>
<organism evidence="15 16">
    <name type="scientific">Galdieria sulphuraria</name>
    <name type="common">Red alga</name>
    <dbReference type="NCBI Taxonomy" id="130081"/>
    <lineage>
        <taxon>Eukaryota</taxon>
        <taxon>Rhodophyta</taxon>
        <taxon>Bangiophyceae</taxon>
        <taxon>Galdieriales</taxon>
        <taxon>Galdieriaceae</taxon>
        <taxon>Galdieria</taxon>
    </lineage>
</organism>
<dbReference type="InterPro" id="IPR051939">
    <property type="entry name" value="Glycosyltr_41/O-GlcNAc_trsf"/>
</dbReference>
<comment type="similarity">
    <text evidence="3">Belongs to the glycosyltransferase 41 family. O-GlcNAc transferase subfamily.</text>
</comment>
<dbReference type="AlphaFoldDB" id="M2XWS2"/>
<dbReference type="Pfam" id="PF00515">
    <property type="entry name" value="TPR_1"/>
    <property type="match status" value="2"/>
</dbReference>
<keyword evidence="6 15" id="KW-0328">Glycosyltransferase</keyword>
<comment type="pathway">
    <text evidence="2">Protein modification; protein glycosylation.</text>
</comment>
<feature type="repeat" description="TPR" evidence="12">
    <location>
        <begin position="612"/>
        <end position="645"/>
    </location>
</feature>
<dbReference type="Gramene" id="EME28078">
    <property type="protein sequence ID" value="EME28078"/>
    <property type="gene ID" value="Gasu_44150"/>
</dbReference>
<dbReference type="SUPFAM" id="SSF48452">
    <property type="entry name" value="TPR-like"/>
    <property type="match status" value="1"/>
</dbReference>
<keyword evidence="7 15" id="KW-0808">Transferase</keyword>
<evidence type="ECO:0000256" key="11">
    <source>
        <dbReference type="ARBA" id="ARBA00023242"/>
    </source>
</evidence>
<dbReference type="Proteomes" id="UP000030680">
    <property type="component" value="Unassembled WGS sequence"/>
</dbReference>
<dbReference type="GO" id="GO:0097363">
    <property type="term" value="F:protein O-acetylglucosaminyltransferase activity"/>
    <property type="evidence" value="ECO:0007669"/>
    <property type="project" value="UniProtKB-EC"/>
</dbReference>
<protein>
    <recommendedName>
        <fullName evidence="5">Probable UDP-N-acetylglucosamine--peptide N-acetylglucosaminyltransferase SPINDLY</fullName>
        <ecNumber evidence="4">2.4.1.255</ecNumber>
    </recommendedName>
</protein>
<dbReference type="GO" id="GO:0005634">
    <property type="term" value="C:nucleus"/>
    <property type="evidence" value="ECO:0007669"/>
    <property type="project" value="UniProtKB-SubCell"/>
</dbReference>
<name>M2XWS2_GALSU</name>
<dbReference type="GO" id="GO:0009740">
    <property type="term" value="P:gibberellic acid mediated signaling pathway"/>
    <property type="evidence" value="ECO:0007669"/>
    <property type="project" value="UniProtKB-KW"/>
</dbReference>
<evidence type="ECO:0000256" key="13">
    <source>
        <dbReference type="SAM" id="MobiDB-lite"/>
    </source>
</evidence>
<dbReference type="PROSITE" id="PS50293">
    <property type="entry name" value="TPR_REGION"/>
    <property type="match status" value="5"/>
</dbReference>
<dbReference type="PANTHER" id="PTHR44835">
    <property type="entry name" value="UDP-N-ACETYLGLUCOSAMINE--PEPTIDE N-ACETYLGLUCOSAMINYLTRANSFERASE SPINDLY-RELATED"/>
    <property type="match status" value="1"/>
</dbReference>
<evidence type="ECO:0000256" key="5">
    <source>
        <dbReference type="ARBA" id="ARBA00019143"/>
    </source>
</evidence>
<keyword evidence="11" id="KW-0539">Nucleus</keyword>